<dbReference type="AlphaFoldDB" id="A0AAN8XBS4"/>
<evidence type="ECO:0000313" key="1">
    <source>
        <dbReference type="EMBL" id="KAK7075634.1"/>
    </source>
</evidence>
<sequence length="68" mass="7595">MCFHGDIEAKVSILVMSNGILESDFINPSEILFPSSNYLDFCKKDFGTSEQGSPTRLKCYRKKTVSGI</sequence>
<accession>A0AAN8XBS4</accession>
<evidence type="ECO:0000313" key="2">
    <source>
        <dbReference type="Proteomes" id="UP001381693"/>
    </source>
</evidence>
<feature type="non-terminal residue" evidence="1">
    <location>
        <position position="68"/>
    </location>
</feature>
<proteinExistence type="predicted"/>
<reference evidence="1 2" key="1">
    <citation type="submission" date="2023-11" db="EMBL/GenBank/DDBJ databases">
        <title>Halocaridina rubra genome assembly.</title>
        <authorList>
            <person name="Smith C."/>
        </authorList>
    </citation>
    <scope>NUCLEOTIDE SEQUENCE [LARGE SCALE GENOMIC DNA]</scope>
    <source>
        <strain evidence="1">EP-1</strain>
        <tissue evidence="1">Whole</tissue>
    </source>
</reference>
<dbReference type="EMBL" id="JAXCGZ010010320">
    <property type="protein sequence ID" value="KAK7075634.1"/>
    <property type="molecule type" value="Genomic_DNA"/>
</dbReference>
<comment type="caution">
    <text evidence="1">The sequence shown here is derived from an EMBL/GenBank/DDBJ whole genome shotgun (WGS) entry which is preliminary data.</text>
</comment>
<keyword evidence="2" id="KW-1185">Reference proteome</keyword>
<dbReference type="Proteomes" id="UP001381693">
    <property type="component" value="Unassembled WGS sequence"/>
</dbReference>
<gene>
    <name evidence="1" type="ORF">SK128_010544</name>
</gene>
<name>A0AAN8XBS4_HALRR</name>
<organism evidence="1 2">
    <name type="scientific">Halocaridina rubra</name>
    <name type="common">Hawaiian red shrimp</name>
    <dbReference type="NCBI Taxonomy" id="373956"/>
    <lineage>
        <taxon>Eukaryota</taxon>
        <taxon>Metazoa</taxon>
        <taxon>Ecdysozoa</taxon>
        <taxon>Arthropoda</taxon>
        <taxon>Crustacea</taxon>
        <taxon>Multicrustacea</taxon>
        <taxon>Malacostraca</taxon>
        <taxon>Eumalacostraca</taxon>
        <taxon>Eucarida</taxon>
        <taxon>Decapoda</taxon>
        <taxon>Pleocyemata</taxon>
        <taxon>Caridea</taxon>
        <taxon>Atyoidea</taxon>
        <taxon>Atyidae</taxon>
        <taxon>Halocaridina</taxon>
    </lineage>
</organism>
<protein>
    <submittedName>
        <fullName evidence="1">Uncharacterized protein</fullName>
    </submittedName>
</protein>